<reference evidence="3" key="1">
    <citation type="submission" date="2019-10" db="EMBL/GenBank/DDBJ databases">
        <authorList>
            <person name="Nor Muhammad N."/>
        </authorList>
    </citation>
    <scope>NUCLEOTIDE SEQUENCE</scope>
</reference>
<evidence type="ECO:0000313" key="3">
    <source>
        <dbReference type="EMBL" id="VWO95845.1"/>
    </source>
</evidence>
<accession>A0A5K1JW31</accession>
<proteinExistence type="predicted"/>
<protein>
    <submittedName>
        <fullName evidence="3">N/A</fullName>
    </submittedName>
</protein>
<gene>
    <name evidence="3" type="primary">I1RFC7</name>
</gene>
<evidence type="ECO:0000256" key="1">
    <source>
        <dbReference type="SAM" id="Coils"/>
    </source>
</evidence>
<evidence type="ECO:0000256" key="2">
    <source>
        <dbReference type="SAM" id="MobiDB-lite"/>
    </source>
</evidence>
<feature type="coiled-coil region" evidence="1">
    <location>
        <begin position="46"/>
        <end position="108"/>
    </location>
</feature>
<organism evidence="3">
    <name type="scientific">Ganoderma boninense</name>
    <dbReference type="NCBI Taxonomy" id="34458"/>
    <lineage>
        <taxon>Eukaryota</taxon>
        <taxon>Fungi</taxon>
        <taxon>Dikarya</taxon>
        <taxon>Basidiomycota</taxon>
        <taxon>Agaricomycotina</taxon>
        <taxon>Agaricomycetes</taxon>
        <taxon>Polyporales</taxon>
        <taxon>Polyporaceae</taxon>
        <taxon>Ganoderma</taxon>
    </lineage>
</organism>
<keyword evidence="1" id="KW-0175">Coiled coil</keyword>
<name>A0A5K1JW31_9APHY</name>
<dbReference type="EMBL" id="LR725154">
    <property type="protein sequence ID" value="VWO95845.1"/>
    <property type="molecule type" value="Genomic_DNA"/>
</dbReference>
<feature type="region of interest" description="Disordered" evidence="2">
    <location>
        <begin position="112"/>
        <end position="138"/>
    </location>
</feature>
<sequence>MQWQKESAALREELAEERARRTALDTAFAAYKLESEAALAANAETAKQKDAQIGQLEESLSALTARVQEQATVVDRQTTLSQDQAERIQELEEREVRWAAHMKEMLAELPGSSISRLRDRAASDEEEAGGLRKRVKLA</sequence>
<dbReference type="AlphaFoldDB" id="A0A5K1JW31"/>